<evidence type="ECO:0000313" key="3">
    <source>
        <dbReference type="Proteomes" id="UP000192359"/>
    </source>
</evidence>
<feature type="signal peptide" evidence="1">
    <location>
        <begin position="1"/>
        <end position="22"/>
    </location>
</feature>
<proteinExistence type="predicted"/>
<dbReference type="AlphaFoldDB" id="A0A1Y1RQT2"/>
<comment type="caution">
    <text evidence="2">The sequence shown here is derived from an EMBL/GenBank/DDBJ whole genome shotgun (WGS) entry which is preliminary data.</text>
</comment>
<protein>
    <submittedName>
        <fullName evidence="2">Uncharacterized protein</fullName>
    </submittedName>
</protein>
<evidence type="ECO:0000313" key="2">
    <source>
        <dbReference type="EMBL" id="ORC18846.1"/>
    </source>
</evidence>
<evidence type="ECO:0000256" key="1">
    <source>
        <dbReference type="SAM" id="SignalP"/>
    </source>
</evidence>
<keyword evidence="3" id="KW-1185">Reference proteome</keyword>
<dbReference type="EMBL" id="LXWF01000022">
    <property type="protein sequence ID" value="ORC18846.1"/>
    <property type="molecule type" value="Genomic_DNA"/>
</dbReference>
<gene>
    <name evidence="2" type="ORF">A7979_02275</name>
</gene>
<accession>A0A1Y1RQT2</accession>
<name>A0A1Y1RQT2_9MICC</name>
<organism evidence="2 3">
    <name type="scientific">Rothia nasimurium</name>
    <dbReference type="NCBI Taxonomy" id="85336"/>
    <lineage>
        <taxon>Bacteria</taxon>
        <taxon>Bacillati</taxon>
        <taxon>Actinomycetota</taxon>
        <taxon>Actinomycetes</taxon>
        <taxon>Micrococcales</taxon>
        <taxon>Micrococcaceae</taxon>
        <taxon>Rothia</taxon>
    </lineage>
</organism>
<reference evidence="2 3" key="1">
    <citation type="submission" date="2016-05" db="EMBL/GenBank/DDBJ databases">
        <title>Draft genome sequence of a porcine commensal Rothia nasimurium.</title>
        <authorList>
            <person name="Gaiser R.A."/>
            <person name="Van Baarlen P."/>
            <person name="Wells J.M."/>
        </authorList>
    </citation>
    <scope>NUCLEOTIDE SEQUENCE [LARGE SCALE GENOMIC DNA]</scope>
    <source>
        <strain evidence="2 3">PT-32</strain>
    </source>
</reference>
<dbReference type="Proteomes" id="UP000192359">
    <property type="component" value="Unassembled WGS sequence"/>
</dbReference>
<feature type="chain" id="PRO_5012192129" evidence="1">
    <location>
        <begin position="23"/>
        <end position="117"/>
    </location>
</feature>
<keyword evidence="1" id="KW-0732">Signal</keyword>
<sequence length="117" mass="12105">MLMVPTVYFLLSVFAMQSAAFAASNSSAQAIQVLTLLPAEQRSSSVAQNIAALAASDFGIRPDQVSTSLACEATCAPGEKIVIEVSVTTDLPLVPWADAPSMATMTSSATSWGGNYS</sequence>